<keyword evidence="5 8" id="KW-0812">Transmembrane</keyword>
<proteinExistence type="inferred from homology"/>
<evidence type="ECO:0000256" key="4">
    <source>
        <dbReference type="ARBA" id="ARBA00022475"/>
    </source>
</evidence>
<dbReference type="GO" id="GO:0022857">
    <property type="term" value="F:transmembrane transporter activity"/>
    <property type="evidence" value="ECO:0007669"/>
    <property type="project" value="InterPro"/>
</dbReference>
<dbReference type="Gene3D" id="1.10.3470.10">
    <property type="entry name" value="ABC transporter involved in vitamin B12 uptake, BtuC"/>
    <property type="match status" value="1"/>
</dbReference>
<gene>
    <name evidence="9" type="ORF">NUH22_07615</name>
</gene>
<dbReference type="Proteomes" id="UP001060018">
    <property type="component" value="Chromosome"/>
</dbReference>
<dbReference type="AlphaFoldDB" id="A0AA95BSX9"/>
<evidence type="ECO:0000256" key="6">
    <source>
        <dbReference type="ARBA" id="ARBA00022989"/>
    </source>
</evidence>
<name>A0AA95BSX9_9MICC</name>
<feature type="transmembrane region" description="Helical" evidence="8">
    <location>
        <begin position="209"/>
        <end position="232"/>
    </location>
</feature>
<evidence type="ECO:0000256" key="8">
    <source>
        <dbReference type="SAM" id="Phobius"/>
    </source>
</evidence>
<feature type="transmembrane region" description="Helical" evidence="8">
    <location>
        <begin position="77"/>
        <end position="98"/>
    </location>
</feature>
<dbReference type="GO" id="GO:0033214">
    <property type="term" value="P:siderophore-iron import into cell"/>
    <property type="evidence" value="ECO:0007669"/>
    <property type="project" value="TreeGrafter"/>
</dbReference>
<keyword evidence="4" id="KW-1003">Cell membrane</keyword>
<dbReference type="InterPro" id="IPR037294">
    <property type="entry name" value="ABC_BtuC-like"/>
</dbReference>
<feature type="transmembrane region" description="Helical" evidence="8">
    <location>
        <begin position="296"/>
        <end position="317"/>
    </location>
</feature>
<feature type="transmembrane region" description="Helical" evidence="8">
    <location>
        <begin position="169"/>
        <end position="189"/>
    </location>
</feature>
<feature type="transmembrane region" description="Helical" evidence="8">
    <location>
        <begin position="258"/>
        <end position="284"/>
    </location>
</feature>
<sequence>MSTRQSIHHAAPAARRRSRRAMSTALGLLAVALGALCLHLAIGGTPIPIRDVIASLLGAAPDPRTELAVLEFRLPRTVAAVLAGVAFGVAGALTQTVARNPLASPDILGVTNGAALGAVSVLALASQVAGLPEFFLRHGLVLAATAGGLLVSALVFALVWHSSLESNRLVLVGLGFSGLCAAATSWMLTLGEVYNAQQALTWLAGTVNAISWSDLLLAPVAIVLCVALAGMLHQQRQVLALDSDTARALGMNLGRERVLMLGLATLLAIAGTVIAGPLAFVALASGHASRLIARSTIPTVLHSALIGAIFVLLADLAAARSFPVVLPAGVATAVIGAPYLIFLVLRQSRVRTAS</sequence>
<dbReference type="RefSeq" id="WP_244652402.1">
    <property type="nucleotide sequence ID" value="NZ_CP102487.1"/>
</dbReference>
<feature type="transmembrane region" description="Helical" evidence="8">
    <location>
        <begin position="324"/>
        <end position="345"/>
    </location>
</feature>
<feature type="transmembrane region" description="Helical" evidence="8">
    <location>
        <begin position="110"/>
        <end position="129"/>
    </location>
</feature>
<feature type="transmembrane region" description="Helical" evidence="8">
    <location>
        <begin position="135"/>
        <end position="160"/>
    </location>
</feature>
<evidence type="ECO:0000256" key="7">
    <source>
        <dbReference type="ARBA" id="ARBA00023136"/>
    </source>
</evidence>
<comment type="similarity">
    <text evidence="2">Belongs to the binding-protein-dependent transport system permease family. FecCD subfamily.</text>
</comment>
<dbReference type="Pfam" id="PF01032">
    <property type="entry name" value="FecCD"/>
    <property type="match status" value="1"/>
</dbReference>
<evidence type="ECO:0000256" key="3">
    <source>
        <dbReference type="ARBA" id="ARBA00022448"/>
    </source>
</evidence>
<evidence type="ECO:0000313" key="9">
    <source>
        <dbReference type="EMBL" id="UUX60464.1"/>
    </source>
</evidence>
<keyword evidence="7 8" id="KW-0472">Membrane</keyword>
<evidence type="ECO:0000256" key="5">
    <source>
        <dbReference type="ARBA" id="ARBA00022692"/>
    </source>
</evidence>
<dbReference type="InterPro" id="IPR000522">
    <property type="entry name" value="ABC_transptr_permease_BtuC"/>
</dbReference>
<organism evidence="9 10">
    <name type="scientific">Glutamicibacter halophytocola</name>
    <dbReference type="NCBI Taxonomy" id="1933880"/>
    <lineage>
        <taxon>Bacteria</taxon>
        <taxon>Bacillati</taxon>
        <taxon>Actinomycetota</taxon>
        <taxon>Actinomycetes</taxon>
        <taxon>Micrococcales</taxon>
        <taxon>Micrococcaceae</taxon>
        <taxon>Glutamicibacter</taxon>
    </lineage>
</organism>
<dbReference type="CDD" id="cd06550">
    <property type="entry name" value="TM_ABC_iron-siderophores_like"/>
    <property type="match status" value="1"/>
</dbReference>
<protein>
    <submittedName>
        <fullName evidence="9">Iron ABC transporter permease</fullName>
    </submittedName>
</protein>
<evidence type="ECO:0000313" key="10">
    <source>
        <dbReference type="Proteomes" id="UP001060018"/>
    </source>
</evidence>
<keyword evidence="6 8" id="KW-1133">Transmembrane helix</keyword>
<comment type="subcellular location">
    <subcellularLocation>
        <location evidence="1">Cell membrane</location>
        <topology evidence="1">Multi-pass membrane protein</topology>
    </subcellularLocation>
</comment>
<evidence type="ECO:0000256" key="1">
    <source>
        <dbReference type="ARBA" id="ARBA00004651"/>
    </source>
</evidence>
<reference evidence="9" key="1">
    <citation type="journal article" date="2022" name="Pest Manag. Sci.">
        <title>Glutamicibacter halophytocola-mediated host fitness of potato tuber moth on Solanaceae crops.</title>
        <authorList>
            <person name="Wang W."/>
            <person name="Xiao G."/>
            <person name="Du G."/>
            <person name="Chang L."/>
            <person name="Yang Y."/>
            <person name="Ye J."/>
            <person name="Chen B."/>
        </authorList>
    </citation>
    <scope>NUCLEOTIDE SEQUENCE</scope>
    <source>
        <strain evidence="9">S2</strain>
    </source>
</reference>
<keyword evidence="3" id="KW-0813">Transport</keyword>
<evidence type="ECO:0000256" key="2">
    <source>
        <dbReference type="ARBA" id="ARBA00007935"/>
    </source>
</evidence>
<accession>A0AA95BSX9</accession>
<dbReference type="GO" id="GO:0005886">
    <property type="term" value="C:plasma membrane"/>
    <property type="evidence" value="ECO:0007669"/>
    <property type="project" value="UniProtKB-SubCell"/>
</dbReference>
<dbReference type="EMBL" id="CP102487">
    <property type="protein sequence ID" value="UUX60464.1"/>
    <property type="molecule type" value="Genomic_DNA"/>
</dbReference>
<dbReference type="SUPFAM" id="SSF81345">
    <property type="entry name" value="ABC transporter involved in vitamin B12 uptake, BtuC"/>
    <property type="match status" value="1"/>
</dbReference>
<dbReference type="PANTHER" id="PTHR30472">
    <property type="entry name" value="FERRIC ENTEROBACTIN TRANSPORT SYSTEM PERMEASE PROTEIN"/>
    <property type="match status" value="1"/>
</dbReference>
<dbReference type="PANTHER" id="PTHR30472:SF24">
    <property type="entry name" value="FERRIC ENTEROBACTIN TRANSPORT SYSTEM PERMEASE PROTEIN FEPG"/>
    <property type="match status" value="1"/>
</dbReference>